<dbReference type="Gene3D" id="1.10.10.410">
    <property type="match status" value="1"/>
</dbReference>
<dbReference type="Gene3D" id="1.10.1510.10">
    <property type="entry name" value="Uncharacterised protein YqeY/AIM41 PF09424, N-terminal domain"/>
    <property type="match status" value="1"/>
</dbReference>
<accession>A0ABV7XE96</accession>
<dbReference type="Pfam" id="PF09424">
    <property type="entry name" value="YqeY"/>
    <property type="match status" value="1"/>
</dbReference>
<dbReference type="EMBL" id="JBHRXV010000011">
    <property type="protein sequence ID" value="MFC3713619.1"/>
    <property type="molecule type" value="Genomic_DNA"/>
</dbReference>
<dbReference type="InterPro" id="IPR003789">
    <property type="entry name" value="Asn/Gln_tRNA_amidoTrase-B-like"/>
</dbReference>
<dbReference type="PANTHER" id="PTHR28055">
    <property type="entry name" value="ALTERED INHERITANCE OF MITOCHONDRIA PROTEIN 41, MITOCHONDRIAL"/>
    <property type="match status" value="1"/>
</dbReference>
<keyword evidence="2" id="KW-1185">Reference proteome</keyword>
<dbReference type="InterPro" id="IPR042184">
    <property type="entry name" value="YqeY/Aim41_N"/>
</dbReference>
<evidence type="ECO:0000313" key="2">
    <source>
        <dbReference type="Proteomes" id="UP001595615"/>
    </source>
</evidence>
<proteinExistence type="predicted"/>
<dbReference type="InterPro" id="IPR019004">
    <property type="entry name" value="YqeY/Aim41"/>
</dbReference>
<sequence>MIRDDIKAATIDAMKARDERRVSALRMMTAAIKNKDIELRTAATTLDDDQVVADVLTKMAKQRRESIEMYLSGNRPELADAERAELAVIESFLPQQMDPAQAQDAVRSLVEELGAKGPQDMGRVMAELKQRFAGQIDMSRASLMVKQALTQ</sequence>
<protein>
    <submittedName>
        <fullName evidence="1">GatB/YqeY domain-containing protein</fullName>
    </submittedName>
</protein>
<reference evidence="2" key="1">
    <citation type="journal article" date="2019" name="Int. J. Syst. Evol. Microbiol.">
        <title>The Global Catalogue of Microorganisms (GCM) 10K type strain sequencing project: providing services to taxonomists for standard genome sequencing and annotation.</title>
        <authorList>
            <consortium name="The Broad Institute Genomics Platform"/>
            <consortium name="The Broad Institute Genome Sequencing Center for Infectious Disease"/>
            <person name="Wu L."/>
            <person name="Ma J."/>
        </authorList>
    </citation>
    <scope>NUCLEOTIDE SEQUENCE [LARGE SCALE GENOMIC DNA]</scope>
    <source>
        <strain evidence="2">KCTC 42644</strain>
    </source>
</reference>
<name>A0ABV7XE96_9SPHN</name>
<dbReference type="PANTHER" id="PTHR28055:SF1">
    <property type="entry name" value="ALTERED INHERITANCE OF MITOCHONDRIA PROTEIN 41, MITOCHONDRIAL"/>
    <property type="match status" value="1"/>
</dbReference>
<gene>
    <name evidence="1" type="ORF">ACFOMD_13645</name>
</gene>
<dbReference type="RefSeq" id="WP_380862291.1">
    <property type="nucleotide sequence ID" value="NZ_JBHRXV010000011.1"/>
</dbReference>
<organism evidence="1 2">
    <name type="scientific">Sphingoaurantiacus capsulatus</name>
    <dbReference type="NCBI Taxonomy" id="1771310"/>
    <lineage>
        <taxon>Bacteria</taxon>
        <taxon>Pseudomonadati</taxon>
        <taxon>Pseudomonadota</taxon>
        <taxon>Alphaproteobacteria</taxon>
        <taxon>Sphingomonadales</taxon>
        <taxon>Sphingosinicellaceae</taxon>
        <taxon>Sphingoaurantiacus</taxon>
    </lineage>
</organism>
<dbReference type="InterPro" id="IPR023168">
    <property type="entry name" value="GatB_Yqey_C_2"/>
</dbReference>
<evidence type="ECO:0000313" key="1">
    <source>
        <dbReference type="EMBL" id="MFC3713619.1"/>
    </source>
</evidence>
<dbReference type="Proteomes" id="UP001595615">
    <property type="component" value="Unassembled WGS sequence"/>
</dbReference>
<comment type="caution">
    <text evidence="1">The sequence shown here is derived from an EMBL/GenBank/DDBJ whole genome shotgun (WGS) entry which is preliminary data.</text>
</comment>
<dbReference type="SUPFAM" id="SSF89095">
    <property type="entry name" value="GatB/YqeY motif"/>
    <property type="match status" value="1"/>
</dbReference>